<evidence type="ECO:0000313" key="2">
    <source>
        <dbReference type="Proteomes" id="UP001597260"/>
    </source>
</evidence>
<dbReference type="EMBL" id="JBHTMP010000045">
    <property type="protein sequence ID" value="MFD1324265.1"/>
    <property type="molecule type" value="Genomic_DNA"/>
</dbReference>
<accession>A0ABW3YJC2</accession>
<dbReference type="SUPFAM" id="SSF50475">
    <property type="entry name" value="FMN-binding split barrel"/>
    <property type="match status" value="1"/>
</dbReference>
<dbReference type="RefSeq" id="WP_377574614.1">
    <property type="nucleotide sequence ID" value="NZ_JBHTMP010000045.1"/>
</dbReference>
<dbReference type="GO" id="GO:0016491">
    <property type="term" value="F:oxidoreductase activity"/>
    <property type="evidence" value="ECO:0007669"/>
    <property type="project" value="UniProtKB-KW"/>
</dbReference>
<dbReference type="Proteomes" id="UP001597260">
    <property type="component" value="Unassembled WGS sequence"/>
</dbReference>
<evidence type="ECO:0000313" key="1">
    <source>
        <dbReference type="EMBL" id="MFD1324265.1"/>
    </source>
</evidence>
<keyword evidence="1" id="KW-0560">Oxidoreductase</keyword>
<dbReference type="Pfam" id="PF12900">
    <property type="entry name" value="Pyridox_ox_2"/>
    <property type="match status" value="1"/>
</dbReference>
<dbReference type="InterPro" id="IPR012349">
    <property type="entry name" value="Split_barrel_FMN-bd"/>
</dbReference>
<name>A0ABW3YJC2_9ACTN</name>
<dbReference type="Gene3D" id="2.30.110.10">
    <property type="entry name" value="Electron Transport, Fmn-binding Protein, Chain A"/>
    <property type="match status" value="1"/>
</dbReference>
<dbReference type="InterPro" id="IPR024747">
    <property type="entry name" value="Pyridox_Oxase-rel"/>
</dbReference>
<protein>
    <submittedName>
        <fullName evidence="1">Pyridoxamine 5'-phosphate oxidase family protein</fullName>
        <ecNumber evidence="1">1.-.-.-</ecNumber>
    </submittedName>
</protein>
<keyword evidence="2" id="KW-1185">Reference proteome</keyword>
<dbReference type="EC" id="1.-.-.-" evidence="1"/>
<gene>
    <name evidence="1" type="ORF">ACFQ4H_24575</name>
</gene>
<proteinExistence type="predicted"/>
<sequence length="140" mass="15684">MHDRRMLEELPRQEALRLLASVPMGRVVFTQRALPAIRPVNHILDGGEVVIRTNLSSSVATTVGHQPEAVVAYEADDIDTDSRTGWSVVITGVARLVRDPLDRARYESLLRPWVENRGDCVLRIRPDIATGFRVTPYQGN</sequence>
<comment type="caution">
    <text evidence="1">The sequence shown here is derived from an EMBL/GenBank/DDBJ whole genome shotgun (WGS) entry which is preliminary data.</text>
</comment>
<organism evidence="1 2">
    <name type="scientific">Micromonospora sonneratiae</name>
    <dbReference type="NCBI Taxonomy" id="1184706"/>
    <lineage>
        <taxon>Bacteria</taxon>
        <taxon>Bacillati</taxon>
        <taxon>Actinomycetota</taxon>
        <taxon>Actinomycetes</taxon>
        <taxon>Micromonosporales</taxon>
        <taxon>Micromonosporaceae</taxon>
        <taxon>Micromonospora</taxon>
    </lineage>
</organism>
<reference evidence="2" key="1">
    <citation type="journal article" date="2019" name="Int. J. Syst. Evol. Microbiol.">
        <title>The Global Catalogue of Microorganisms (GCM) 10K type strain sequencing project: providing services to taxonomists for standard genome sequencing and annotation.</title>
        <authorList>
            <consortium name="The Broad Institute Genomics Platform"/>
            <consortium name="The Broad Institute Genome Sequencing Center for Infectious Disease"/>
            <person name="Wu L."/>
            <person name="Ma J."/>
        </authorList>
    </citation>
    <scope>NUCLEOTIDE SEQUENCE [LARGE SCALE GENOMIC DNA]</scope>
    <source>
        <strain evidence="2">JCM 31037</strain>
    </source>
</reference>